<feature type="compositionally biased region" description="Low complexity" evidence="1">
    <location>
        <begin position="169"/>
        <end position="180"/>
    </location>
</feature>
<dbReference type="Proteomes" id="UP000077671">
    <property type="component" value="Unassembled WGS sequence"/>
</dbReference>
<protein>
    <submittedName>
        <fullName evidence="2">Uncharacterized protein</fullName>
    </submittedName>
</protein>
<accession>A0A177T1I4</accession>
<feature type="compositionally biased region" description="Polar residues" evidence="1">
    <location>
        <begin position="88"/>
        <end position="120"/>
    </location>
</feature>
<evidence type="ECO:0000256" key="1">
    <source>
        <dbReference type="SAM" id="MobiDB-lite"/>
    </source>
</evidence>
<reference evidence="2" key="1">
    <citation type="submission" date="2016-04" db="EMBL/GenBank/DDBJ databases">
        <authorList>
            <person name="Nguyen H.D."/>
            <person name="Kesanakurti P."/>
            <person name="Cullis J."/>
            <person name="Levesque C.A."/>
            <person name="Hambleton S."/>
        </authorList>
    </citation>
    <scope>NUCLEOTIDE SEQUENCE</scope>
    <source>
        <strain evidence="2">DAOMC 238032</strain>
    </source>
</reference>
<comment type="caution">
    <text evidence="2">The sequence shown here is derived from an EMBL/GenBank/DDBJ whole genome shotgun (WGS) entry which is preliminary data.</text>
</comment>
<proteinExistence type="predicted"/>
<dbReference type="EMBL" id="LWDD02003126">
    <property type="protein sequence ID" value="KAE8238023.1"/>
    <property type="molecule type" value="Genomic_DNA"/>
</dbReference>
<name>A0A177T1I4_9BASI</name>
<evidence type="ECO:0000313" key="2">
    <source>
        <dbReference type="EMBL" id="KAE8238023.1"/>
    </source>
</evidence>
<organism evidence="2 3">
    <name type="scientific">Tilletia caries</name>
    <name type="common">wheat bunt fungus</name>
    <dbReference type="NCBI Taxonomy" id="13290"/>
    <lineage>
        <taxon>Eukaryota</taxon>
        <taxon>Fungi</taxon>
        <taxon>Dikarya</taxon>
        <taxon>Basidiomycota</taxon>
        <taxon>Ustilaginomycotina</taxon>
        <taxon>Exobasidiomycetes</taxon>
        <taxon>Tilletiales</taxon>
        <taxon>Tilletiaceae</taxon>
        <taxon>Tilletia</taxon>
    </lineage>
</organism>
<reference evidence="2" key="2">
    <citation type="journal article" date="2019" name="IMA Fungus">
        <title>Genome sequencing and comparison of five Tilletia species to identify candidate genes for the detection of regulated species infecting wheat.</title>
        <authorList>
            <person name="Nguyen H.D.T."/>
            <person name="Sultana T."/>
            <person name="Kesanakurti P."/>
            <person name="Hambleton S."/>
        </authorList>
    </citation>
    <scope>NUCLEOTIDE SEQUENCE</scope>
    <source>
        <strain evidence="2">DAOMC 238032</strain>
    </source>
</reference>
<dbReference type="AlphaFoldDB" id="A0A177T1I4"/>
<gene>
    <name evidence="2" type="ORF">A4X03_0g8975</name>
</gene>
<evidence type="ECO:0000313" key="3">
    <source>
        <dbReference type="Proteomes" id="UP000077671"/>
    </source>
</evidence>
<sequence length="268" mass="28639">MESYETYHFPGDQYTVNGGVDRIAELSQKLAELGEGLAAMQKHANTQDARIKTLEDASGPFAKDTSTSGPRVNNATISPALRHATELAGSSTTGSSFLPTRSMSPGSTLSNAAPSSSTPAYSRPGNVKQEFRGSTSAAASLSARYRTLQSQATGKRPQGRPSASANLPTSSSATSGASGSVINKSAPQIKAIPFKSGITLIKDRRMIGMNFVGKALSKQFLTIVDDQHLRIHPVIDRYATSREVDQVLREAFKQNQHDLFVDSQSGYE</sequence>
<feature type="region of interest" description="Disordered" evidence="1">
    <location>
        <begin position="87"/>
        <end position="180"/>
    </location>
</feature>